<name>F0WHA4_9STRA</name>
<protein>
    <submittedName>
        <fullName evidence="3">Uncharacterized protein AlNc14C99G5970</fullName>
    </submittedName>
</protein>
<reference evidence="3" key="2">
    <citation type="submission" date="2011-02" db="EMBL/GenBank/DDBJ databases">
        <authorList>
            <person name="MacLean D."/>
        </authorList>
    </citation>
    <scope>NUCLEOTIDE SEQUENCE</scope>
</reference>
<sequence>MTCDKQIWSDVKRVAGGTMLKLYPSIIMEHDETYTFNCPMGTEVATGRSCVTNGHRLEAEACHPPYLVLHVDMAQQDSLSTDNVGVEFDPSTYASLLKKELITYSFTWDPLLQILQTLGASSTKVHNLQQTSSLKLAELENDLHQFQNQMENADIEKKVMLDTVARLQEQVEKLQIQTVDTEKAKEMQHASTDESSQTSKSKEMHHASTDESSQTSYNDTIPMNRVDTDGEVTTAVNSFEDDVGAKGKMKNDKSDPQFHELISDFVRKGDLEEVKLYLLEKLEDKGTLSEIVTVEQPDKSESTRAVPNTEPGFDDSTLQARLENIEEAFKLHGQMLQEMRAAVASMQISKPAHFDKVESQIENLEAAKTFLEEALQRTRKDNEQQAISCDQVRGALSKLEREIGRQSNDLERCQGKMDEDRSDLRRVKGSLDDLILQHRTLGSLKQPLVAQSDTEESKSRDNGLSETPPAVAQYDFSMIFQRLSDIRQFAETSIEGVQGDMANFNARVIQHEDMLSTLNKNTDDQLSEFVECVRSQLEAENNFMNSASNDVKAQKGLIQNVLEQIESMEKADSAMDVTGGKMRSQIEQLIRIMSNTLSKSSACFAGPDLVMKNLTVISANIRRMARKLKVGLSDLGSSETSEILHQLRLLDDDTLGLTQRSSLLEHERNLISKNTEDMHARLLYLWPLWASYNVQKSTVAEAKDVPFTSSHSENIQSTPTFVKDLELVQSRFPHDAEGLAHFDTKMEELFRRVDAIESQIHDRAKNLTDIESSHKTEDRLFVESAELDQLRQEMFDEIAKLSDYVTNSQKNRSINNNDDARLAQSDHHSPMTQPDYDSLVHLVVQRVTETIGNESREQIANSVDPRDDTEVGKSGHGSTPNFNNLAVLDKIMQQVDKKTSYLQDWNSGEIARIRKELLEHLRRQLEEGLRELRAELSIYYPMGPMDDTTAIGTKATVCIACSRPVPVSPMIREGPIANELTSEQTEVIIPQQQEQDVDRSDEDFVYRGGFRMPVQDRKNMTLPFLVHNPRPRQVPQSERNKPRPPLRGSPNRIDTVFKEAMDLERNIRSRFQEQSNQK</sequence>
<feature type="compositionally biased region" description="Basic and acidic residues" evidence="2">
    <location>
        <begin position="864"/>
        <end position="873"/>
    </location>
</feature>
<keyword evidence="1" id="KW-0175">Coiled coil</keyword>
<evidence type="ECO:0000256" key="1">
    <source>
        <dbReference type="SAM" id="Coils"/>
    </source>
</evidence>
<feature type="region of interest" description="Disordered" evidence="2">
    <location>
        <begin position="853"/>
        <end position="880"/>
    </location>
</feature>
<feature type="region of interest" description="Disordered" evidence="2">
    <location>
        <begin position="179"/>
        <end position="225"/>
    </location>
</feature>
<dbReference type="HOGENOM" id="CLU_292657_0_0_1"/>
<accession>F0WHA4</accession>
<feature type="region of interest" description="Disordered" evidence="2">
    <location>
        <begin position="809"/>
        <end position="831"/>
    </location>
</feature>
<feature type="compositionally biased region" description="Basic and acidic residues" evidence="2">
    <location>
        <begin position="180"/>
        <end position="192"/>
    </location>
</feature>
<evidence type="ECO:0000256" key="2">
    <source>
        <dbReference type="SAM" id="MobiDB-lite"/>
    </source>
</evidence>
<dbReference type="PANTHER" id="PTHR45615:SF80">
    <property type="entry name" value="GRIP DOMAIN-CONTAINING PROTEIN"/>
    <property type="match status" value="1"/>
</dbReference>
<gene>
    <name evidence="3" type="primary">AlNc14C99G5970</name>
    <name evidence="3" type="ORF">ALNC14_067630</name>
</gene>
<feature type="region of interest" description="Disordered" evidence="2">
    <location>
        <begin position="1027"/>
        <end position="1054"/>
    </location>
</feature>
<feature type="compositionally biased region" description="Polar residues" evidence="2">
    <location>
        <begin position="210"/>
        <end position="221"/>
    </location>
</feature>
<evidence type="ECO:0000313" key="3">
    <source>
        <dbReference type="EMBL" id="CCA20620.1"/>
    </source>
</evidence>
<dbReference type="PANTHER" id="PTHR45615">
    <property type="entry name" value="MYOSIN HEAVY CHAIN, NON-MUSCLE"/>
    <property type="match status" value="1"/>
</dbReference>
<feature type="compositionally biased region" description="Basic and acidic residues" evidence="2">
    <location>
        <begin position="200"/>
        <end position="209"/>
    </location>
</feature>
<feature type="region of interest" description="Disordered" evidence="2">
    <location>
        <begin position="446"/>
        <end position="468"/>
    </location>
</feature>
<dbReference type="AlphaFoldDB" id="F0WHA4"/>
<dbReference type="EMBL" id="FR824144">
    <property type="protein sequence ID" value="CCA20620.1"/>
    <property type="molecule type" value="Genomic_DNA"/>
</dbReference>
<organism evidence="3">
    <name type="scientific">Albugo laibachii Nc14</name>
    <dbReference type="NCBI Taxonomy" id="890382"/>
    <lineage>
        <taxon>Eukaryota</taxon>
        <taxon>Sar</taxon>
        <taxon>Stramenopiles</taxon>
        <taxon>Oomycota</taxon>
        <taxon>Peronosporomycetes</taxon>
        <taxon>Albuginales</taxon>
        <taxon>Albuginaceae</taxon>
        <taxon>Albugo</taxon>
    </lineage>
</organism>
<feature type="compositionally biased region" description="Basic and acidic residues" evidence="2">
    <location>
        <begin position="818"/>
        <end position="829"/>
    </location>
</feature>
<reference evidence="3" key="1">
    <citation type="journal article" date="2011" name="PLoS Biol.">
        <title>Gene gain and loss during evolution of obligate parasitism in the white rust pathogen of Arabidopsis thaliana.</title>
        <authorList>
            <person name="Kemen E."/>
            <person name="Gardiner A."/>
            <person name="Schultz-Larsen T."/>
            <person name="Kemen A.C."/>
            <person name="Balmuth A.L."/>
            <person name="Robert-Seilaniantz A."/>
            <person name="Bailey K."/>
            <person name="Holub E."/>
            <person name="Studholme D.J."/>
            <person name="Maclean D."/>
            <person name="Jones J.D."/>
        </authorList>
    </citation>
    <scope>NUCLEOTIDE SEQUENCE</scope>
</reference>
<proteinExistence type="predicted"/>
<feature type="coiled-coil region" evidence="1">
    <location>
        <begin position="354"/>
        <end position="416"/>
    </location>
</feature>